<gene>
    <name evidence="1" type="ORF">ABIC20_005132</name>
</gene>
<accession>A0ABV2NMX5</accession>
<evidence type="ECO:0000313" key="2">
    <source>
        <dbReference type="Proteomes" id="UP001549119"/>
    </source>
</evidence>
<reference evidence="1 2" key="1">
    <citation type="submission" date="2024-06" db="EMBL/GenBank/DDBJ databases">
        <title>Genomics of switchgrass bacterial isolates.</title>
        <authorList>
            <person name="Shade A."/>
        </authorList>
    </citation>
    <scope>NUCLEOTIDE SEQUENCE [LARGE SCALE GENOMIC DNA]</scope>
    <source>
        <strain evidence="1 2">PvP084</strain>
    </source>
</reference>
<evidence type="ECO:0008006" key="3">
    <source>
        <dbReference type="Google" id="ProtNLM"/>
    </source>
</evidence>
<dbReference type="RefSeq" id="WP_127991022.1">
    <property type="nucleotide sequence ID" value="NZ_CP090579.1"/>
</dbReference>
<sequence>MRFERIVSLGALCQVTHQINRCFPGQPKSLFDWLVTPFSAVRSIFETQGKHLCSDVAVNKFEIICQNYGVSYHHEFPRDANVIPYITQEALETGKSKLAHKFNKMVSMLSEPTPTLFVRFLGHHGEARAWPYMNDPEVMKISEINDLCTYLASRFPALPFEMAFVYLPQFTQLEADAAADPRVHLIPLDRTANTWAGNDSDWDEIFARFDLAIPPVLAQVAEAA</sequence>
<organism evidence="1 2">
    <name type="scientific">Methylobacterium radiotolerans</name>
    <dbReference type="NCBI Taxonomy" id="31998"/>
    <lineage>
        <taxon>Bacteria</taxon>
        <taxon>Pseudomonadati</taxon>
        <taxon>Pseudomonadota</taxon>
        <taxon>Alphaproteobacteria</taxon>
        <taxon>Hyphomicrobiales</taxon>
        <taxon>Methylobacteriaceae</taxon>
        <taxon>Methylobacterium</taxon>
    </lineage>
</organism>
<evidence type="ECO:0000313" key="1">
    <source>
        <dbReference type="EMBL" id="MET3867823.1"/>
    </source>
</evidence>
<comment type="caution">
    <text evidence="1">The sequence shown here is derived from an EMBL/GenBank/DDBJ whole genome shotgun (WGS) entry which is preliminary data.</text>
</comment>
<dbReference type="Proteomes" id="UP001549119">
    <property type="component" value="Unassembled WGS sequence"/>
</dbReference>
<dbReference type="EMBL" id="JBEPNW010000002">
    <property type="protein sequence ID" value="MET3867823.1"/>
    <property type="molecule type" value="Genomic_DNA"/>
</dbReference>
<keyword evidence="2" id="KW-1185">Reference proteome</keyword>
<name>A0ABV2NMX5_9HYPH</name>
<protein>
    <recommendedName>
        <fullName evidence="3">Papain-like cysteine peptidase DUF1796</fullName>
    </recommendedName>
</protein>
<proteinExistence type="predicted"/>